<protein>
    <recommendedName>
        <fullName evidence="4">phosphoglycolate phosphatase</fullName>
        <ecNumber evidence="4">3.1.3.18</ecNumber>
    </recommendedName>
</protein>
<sequence>MIKLVAFDLDGTIGNTLPMCIQAFKKATRPYIGHELSDEEVVLTFGLNEEGMIGCVVDEPYRQQALHNFYVIYKNLHQEMCPTPFEGIRELIALLKQKGIIVVLITGKGMNSCDITLKQFNMKTSFTKVITGNAERNIKAEALKGLLHDYHLAANEIVYIGDALSDITECRKANVMCLSAAWSIPQNEVTTLENCNPKNVFYSIPSLSDYLLVSDNRNNFAY</sequence>
<proteinExistence type="inferred from homology"/>
<dbReference type="AlphaFoldDB" id="A0A1Y3YSZ7"/>
<comment type="pathway">
    <text evidence="2">Organic acid metabolism; glycolate biosynthesis; glycolate from 2-phosphoglycolate: step 1/1.</text>
</comment>
<dbReference type="Pfam" id="PF13419">
    <property type="entry name" value="HAD_2"/>
    <property type="match status" value="1"/>
</dbReference>
<dbReference type="EMBL" id="NFII01000024">
    <property type="protein sequence ID" value="OUN98607.1"/>
    <property type="molecule type" value="Genomic_DNA"/>
</dbReference>
<gene>
    <name evidence="5" type="ORF">B5F97_16940</name>
</gene>
<reference evidence="6" key="1">
    <citation type="submission" date="2017-04" db="EMBL/GenBank/DDBJ databases">
        <title>Function of individual gut microbiota members based on whole genome sequencing of pure cultures obtained from chicken caecum.</title>
        <authorList>
            <person name="Medvecky M."/>
            <person name="Cejkova D."/>
            <person name="Polansky O."/>
            <person name="Karasova D."/>
            <person name="Kubasova T."/>
            <person name="Cizek A."/>
            <person name="Rychlik I."/>
        </authorList>
    </citation>
    <scope>NUCLEOTIDE SEQUENCE [LARGE SCALE GENOMIC DNA]</scope>
    <source>
        <strain evidence="6">An43</strain>
    </source>
</reference>
<dbReference type="Proteomes" id="UP000195386">
    <property type="component" value="Unassembled WGS sequence"/>
</dbReference>
<dbReference type="PANTHER" id="PTHR43434:SF1">
    <property type="entry name" value="PHOSPHOGLYCOLATE PHOSPHATASE"/>
    <property type="match status" value="1"/>
</dbReference>
<comment type="catalytic activity">
    <reaction evidence="1">
        <text>2-phosphoglycolate + H2O = glycolate + phosphate</text>
        <dbReference type="Rhea" id="RHEA:14369"/>
        <dbReference type="ChEBI" id="CHEBI:15377"/>
        <dbReference type="ChEBI" id="CHEBI:29805"/>
        <dbReference type="ChEBI" id="CHEBI:43474"/>
        <dbReference type="ChEBI" id="CHEBI:58033"/>
        <dbReference type="EC" id="3.1.3.18"/>
    </reaction>
</comment>
<evidence type="ECO:0000256" key="4">
    <source>
        <dbReference type="ARBA" id="ARBA00013078"/>
    </source>
</evidence>
<dbReference type="EC" id="3.1.3.18" evidence="4"/>
<evidence type="ECO:0000313" key="5">
    <source>
        <dbReference type="EMBL" id="OUN98607.1"/>
    </source>
</evidence>
<evidence type="ECO:0000256" key="1">
    <source>
        <dbReference type="ARBA" id="ARBA00000830"/>
    </source>
</evidence>
<dbReference type="InterPro" id="IPR036412">
    <property type="entry name" value="HAD-like_sf"/>
</dbReference>
<dbReference type="SFLD" id="SFLDS00003">
    <property type="entry name" value="Haloacid_Dehalogenase"/>
    <property type="match status" value="1"/>
</dbReference>
<dbReference type="SUPFAM" id="SSF56784">
    <property type="entry name" value="HAD-like"/>
    <property type="match status" value="1"/>
</dbReference>
<dbReference type="InterPro" id="IPR050155">
    <property type="entry name" value="HAD-like_hydrolase_sf"/>
</dbReference>
<dbReference type="Gene3D" id="1.10.150.240">
    <property type="entry name" value="Putative phosphatase, domain 2"/>
    <property type="match status" value="1"/>
</dbReference>
<dbReference type="RefSeq" id="WP_087426976.1">
    <property type="nucleotide sequence ID" value="NZ_NFII01000024.1"/>
</dbReference>
<dbReference type="Gene3D" id="3.40.50.1000">
    <property type="entry name" value="HAD superfamily/HAD-like"/>
    <property type="match status" value="1"/>
</dbReference>
<comment type="similarity">
    <text evidence="3">Belongs to the HAD-like hydrolase superfamily. CbbY/CbbZ/Gph/YieH family.</text>
</comment>
<dbReference type="InterPro" id="IPR023198">
    <property type="entry name" value="PGP-like_dom2"/>
</dbReference>
<comment type="caution">
    <text evidence="5">The sequence shown here is derived from an EMBL/GenBank/DDBJ whole genome shotgun (WGS) entry which is preliminary data.</text>
</comment>
<dbReference type="InterPro" id="IPR041492">
    <property type="entry name" value="HAD_2"/>
</dbReference>
<evidence type="ECO:0000256" key="3">
    <source>
        <dbReference type="ARBA" id="ARBA00006171"/>
    </source>
</evidence>
<accession>A0A1Y3YSZ7</accession>
<name>A0A1Y3YSZ7_9BACE</name>
<dbReference type="GO" id="GO:0005829">
    <property type="term" value="C:cytosol"/>
    <property type="evidence" value="ECO:0007669"/>
    <property type="project" value="TreeGrafter"/>
</dbReference>
<dbReference type="SFLD" id="SFLDG01129">
    <property type="entry name" value="C1.5:_HAD__Beta-PGM__Phosphata"/>
    <property type="match status" value="1"/>
</dbReference>
<evidence type="ECO:0000313" key="6">
    <source>
        <dbReference type="Proteomes" id="UP000195386"/>
    </source>
</evidence>
<dbReference type="GO" id="GO:0008967">
    <property type="term" value="F:phosphoglycolate phosphatase activity"/>
    <property type="evidence" value="ECO:0007669"/>
    <property type="project" value="UniProtKB-EC"/>
</dbReference>
<dbReference type="InterPro" id="IPR023214">
    <property type="entry name" value="HAD_sf"/>
</dbReference>
<evidence type="ECO:0000256" key="2">
    <source>
        <dbReference type="ARBA" id="ARBA00004818"/>
    </source>
</evidence>
<dbReference type="GO" id="GO:0006281">
    <property type="term" value="P:DNA repair"/>
    <property type="evidence" value="ECO:0007669"/>
    <property type="project" value="TreeGrafter"/>
</dbReference>
<organism evidence="5 6">
    <name type="scientific">Bacteroides clarus</name>
    <dbReference type="NCBI Taxonomy" id="626929"/>
    <lineage>
        <taxon>Bacteria</taxon>
        <taxon>Pseudomonadati</taxon>
        <taxon>Bacteroidota</taxon>
        <taxon>Bacteroidia</taxon>
        <taxon>Bacteroidales</taxon>
        <taxon>Bacteroidaceae</taxon>
        <taxon>Bacteroides</taxon>
    </lineage>
</organism>
<dbReference type="PANTHER" id="PTHR43434">
    <property type="entry name" value="PHOSPHOGLYCOLATE PHOSPHATASE"/>
    <property type="match status" value="1"/>
</dbReference>